<comment type="caution">
    <text evidence="2">The sequence shown here is derived from an EMBL/GenBank/DDBJ whole genome shotgun (WGS) entry which is preliminary data.</text>
</comment>
<sequence length="107" mass="11831">MRPGDRVSRRWPASLRGRGVSPREMNNTSTWPPGPHRSAHVLHYRTRDPSPQALEHLSVRPPQPSQCLCTRLSPRRTPSLLNHRPKSGYTAAGRGDFISAAAGGAFE</sequence>
<proteinExistence type="predicted"/>
<protein>
    <submittedName>
        <fullName evidence="2">Uncharacterized protein</fullName>
    </submittedName>
</protein>
<dbReference type="EMBL" id="JAINUG010000119">
    <property type="protein sequence ID" value="KAJ8395103.1"/>
    <property type="molecule type" value="Genomic_DNA"/>
</dbReference>
<keyword evidence="3" id="KW-1185">Reference proteome</keyword>
<accession>A0AAD7S3E6</accession>
<evidence type="ECO:0000313" key="2">
    <source>
        <dbReference type="EMBL" id="KAJ8395103.1"/>
    </source>
</evidence>
<gene>
    <name evidence="2" type="ORF">AAFF_G00035590</name>
</gene>
<organism evidence="2 3">
    <name type="scientific">Aldrovandia affinis</name>
    <dbReference type="NCBI Taxonomy" id="143900"/>
    <lineage>
        <taxon>Eukaryota</taxon>
        <taxon>Metazoa</taxon>
        <taxon>Chordata</taxon>
        <taxon>Craniata</taxon>
        <taxon>Vertebrata</taxon>
        <taxon>Euteleostomi</taxon>
        <taxon>Actinopterygii</taxon>
        <taxon>Neopterygii</taxon>
        <taxon>Teleostei</taxon>
        <taxon>Notacanthiformes</taxon>
        <taxon>Halosauridae</taxon>
        <taxon>Aldrovandia</taxon>
    </lineage>
</organism>
<dbReference type="AlphaFoldDB" id="A0AAD7S3E6"/>
<feature type="region of interest" description="Disordered" evidence="1">
    <location>
        <begin position="1"/>
        <end position="38"/>
    </location>
</feature>
<evidence type="ECO:0000256" key="1">
    <source>
        <dbReference type="SAM" id="MobiDB-lite"/>
    </source>
</evidence>
<dbReference type="Proteomes" id="UP001221898">
    <property type="component" value="Unassembled WGS sequence"/>
</dbReference>
<evidence type="ECO:0000313" key="3">
    <source>
        <dbReference type="Proteomes" id="UP001221898"/>
    </source>
</evidence>
<reference evidence="2" key="1">
    <citation type="journal article" date="2023" name="Science">
        <title>Genome structures resolve the early diversification of teleost fishes.</title>
        <authorList>
            <person name="Parey E."/>
            <person name="Louis A."/>
            <person name="Montfort J."/>
            <person name="Bouchez O."/>
            <person name="Roques C."/>
            <person name="Iampietro C."/>
            <person name="Lluch J."/>
            <person name="Castinel A."/>
            <person name="Donnadieu C."/>
            <person name="Desvignes T."/>
            <person name="Floi Bucao C."/>
            <person name="Jouanno E."/>
            <person name="Wen M."/>
            <person name="Mejri S."/>
            <person name="Dirks R."/>
            <person name="Jansen H."/>
            <person name="Henkel C."/>
            <person name="Chen W.J."/>
            <person name="Zahm M."/>
            <person name="Cabau C."/>
            <person name="Klopp C."/>
            <person name="Thompson A.W."/>
            <person name="Robinson-Rechavi M."/>
            <person name="Braasch I."/>
            <person name="Lecointre G."/>
            <person name="Bobe J."/>
            <person name="Postlethwait J.H."/>
            <person name="Berthelot C."/>
            <person name="Roest Crollius H."/>
            <person name="Guiguen Y."/>
        </authorList>
    </citation>
    <scope>NUCLEOTIDE SEQUENCE</scope>
    <source>
        <strain evidence="2">NC1722</strain>
    </source>
</reference>
<name>A0AAD7S3E6_9TELE</name>